<evidence type="ECO:0000313" key="1">
    <source>
        <dbReference type="EMBL" id="MBX65531.1"/>
    </source>
</evidence>
<dbReference type="EMBL" id="GGEC01085047">
    <property type="protein sequence ID" value="MBX65531.1"/>
    <property type="molecule type" value="Transcribed_RNA"/>
</dbReference>
<name>A0A2P2QEU9_RHIMU</name>
<reference evidence="1" key="1">
    <citation type="submission" date="2018-02" db="EMBL/GenBank/DDBJ databases">
        <title>Rhizophora mucronata_Transcriptome.</title>
        <authorList>
            <person name="Meera S.P."/>
            <person name="Sreeshan A."/>
            <person name="Augustine A."/>
        </authorList>
    </citation>
    <scope>NUCLEOTIDE SEQUENCE</scope>
    <source>
        <tissue evidence="1">Leaf</tissue>
    </source>
</reference>
<protein>
    <submittedName>
        <fullName evidence="1">Uncharacterized protein</fullName>
    </submittedName>
</protein>
<dbReference type="AlphaFoldDB" id="A0A2P2QEU9"/>
<proteinExistence type="predicted"/>
<organism evidence="1">
    <name type="scientific">Rhizophora mucronata</name>
    <name type="common">Asiatic mangrove</name>
    <dbReference type="NCBI Taxonomy" id="61149"/>
    <lineage>
        <taxon>Eukaryota</taxon>
        <taxon>Viridiplantae</taxon>
        <taxon>Streptophyta</taxon>
        <taxon>Embryophyta</taxon>
        <taxon>Tracheophyta</taxon>
        <taxon>Spermatophyta</taxon>
        <taxon>Magnoliopsida</taxon>
        <taxon>eudicotyledons</taxon>
        <taxon>Gunneridae</taxon>
        <taxon>Pentapetalae</taxon>
        <taxon>rosids</taxon>
        <taxon>fabids</taxon>
        <taxon>Malpighiales</taxon>
        <taxon>Rhizophoraceae</taxon>
        <taxon>Rhizophora</taxon>
    </lineage>
</organism>
<accession>A0A2P2QEU9</accession>
<sequence>MHIRLYSLQLQIYTHNMVFIFSPSSFSLQQ</sequence>